<gene>
    <name evidence="1" type="ORF">PSHT_14199</name>
</gene>
<sequence length="229" mass="25819">CAGSSRQPTTLKRKHPCADTELPPSKYRRLEFMECQIKMDFKMTNPLTHGTATVCHYYTIGNYFKAAHDSCKAEIIPIFKLTRCYLALSDFEKAQITLQELYSTSSEAAIVWGHSLFNELANLHSEIEAKLGVERITFPTLQGTEIATLERSLKSVQLCNTSMICHEEHEAAVQLISKTLASVCINVQKLGKTSKDLLSLTERYIYLDQPNVALSALEQVWDLKKDLSI</sequence>
<feature type="non-terminal residue" evidence="1">
    <location>
        <position position="229"/>
    </location>
</feature>
<dbReference type="VEuPathDB" id="FungiDB:PSHT_14199"/>
<dbReference type="VEuPathDB" id="FungiDB:PSTT_03530"/>
<dbReference type="EMBL" id="PKSM01000309">
    <property type="protein sequence ID" value="POV98115.1"/>
    <property type="molecule type" value="Genomic_DNA"/>
</dbReference>
<name>A0A2S4ULD0_9BASI</name>
<accession>A0A2S4ULD0</accession>
<reference evidence="2" key="3">
    <citation type="journal article" date="2018" name="Mol. Plant Microbe Interact.">
        <title>Genome sequence resources for the wheat stripe rust pathogen (Puccinia striiformis f. sp. tritici) and the barley stripe rust pathogen (Puccinia striiformis f. sp. hordei).</title>
        <authorList>
            <person name="Xia C."/>
            <person name="Wang M."/>
            <person name="Yin C."/>
            <person name="Cornejo O.E."/>
            <person name="Hulbert S.H."/>
            <person name="Chen X."/>
        </authorList>
    </citation>
    <scope>NUCLEOTIDE SEQUENCE [LARGE SCALE GENOMIC DNA]</scope>
    <source>
        <strain evidence="2">93TX-2</strain>
    </source>
</reference>
<protein>
    <submittedName>
        <fullName evidence="1">Uncharacterized protein</fullName>
    </submittedName>
</protein>
<evidence type="ECO:0000313" key="1">
    <source>
        <dbReference type="EMBL" id="POV98115.1"/>
    </source>
</evidence>
<reference evidence="2" key="2">
    <citation type="journal article" date="2018" name="BMC Genomics">
        <title>Genomic insights into host adaptation between the wheat stripe rust pathogen (Puccinia striiformis f. sp. tritici) and the barley stripe rust pathogen (Puccinia striiformis f. sp. hordei).</title>
        <authorList>
            <person name="Xia C."/>
            <person name="Wang M."/>
            <person name="Yin C."/>
            <person name="Cornejo O.E."/>
            <person name="Hulbert S.H."/>
            <person name="Chen X."/>
        </authorList>
    </citation>
    <scope>NUCLEOTIDE SEQUENCE [LARGE SCALE GENOMIC DNA]</scope>
    <source>
        <strain evidence="2">93TX-2</strain>
    </source>
</reference>
<proteinExistence type="predicted"/>
<dbReference type="AlphaFoldDB" id="A0A2S4ULD0"/>
<evidence type="ECO:0000313" key="2">
    <source>
        <dbReference type="Proteomes" id="UP000238274"/>
    </source>
</evidence>
<organism evidence="1 2">
    <name type="scientific">Puccinia striiformis</name>
    <dbReference type="NCBI Taxonomy" id="27350"/>
    <lineage>
        <taxon>Eukaryota</taxon>
        <taxon>Fungi</taxon>
        <taxon>Dikarya</taxon>
        <taxon>Basidiomycota</taxon>
        <taxon>Pucciniomycotina</taxon>
        <taxon>Pucciniomycetes</taxon>
        <taxon>Pucciniales</taxon>
        <taxon>Pucciniaceae</taxon>
        <taxon>Puccinia</taxon>
    </lineage>
</organism>
<keyword evidence="2" id="KW-1185">Reference proteome</keyword>
<dbReference type="Proteomes" id="UP000238274">
    <property type="component" value="Unassembled WGS sequence"/>
</dbReference>
<reference evidence="1 2" key="1">
    <citation type="submission" date="2017-12" db="EMBL/GenBank/DDBJ databases">
        <title>Gene loss provides genomic basis for host adaptation in cereal stripe rust fungi.</title>
        <authorList>
            <person name="Xia C."/>
        </authorList>
    </citation>
    <scope>NUCLEOTIDE SEQUENCE [LARGE SCALE GENOMIC DNA]</scope>
    <source>
        <strain evidence="1 2">93TX-2</strain>
    </source>
</reference>
<feature type="non-terminal residue" evidence="1">
    <location>
        <position position="1"/>
    </location>
</feature>
<comment type="caution">
    <text evidence="1">The sequence shown here is derived from an EMBL/GenBank/DDBJ whole genome shotgun (WGS) entry which is preliminary data.</text>
</comment>